<dbReference type="GeneID" id="87831010"/>
<dbReference type="EMBL" id="MU853223">
    <property type="protein sequence ID" value="KAK4128064.1"/>
    <property type="molecule type" value="Genomic_DNA"/>
</dbReference>
<dbReference type="InterPro" id="IPR043579">
    <property type="entry name" value="CUTINASE_2"/>
</dbReference>
<evidence type="ECO:0000256" key="15">
    <source>
        <dbReference type="SAM" id="SignalP"/>
    </source>
</evidence>
<feature type="coiled-coil region" evidence="14">
    <location>
        <begin position="24"/>
        <end position="51"/>
    </location>
</feature>
<evidence type="ECO:0000256" key="1">
    <source>
        <dbReference type="ARBA" id="ARBA00004613"/>
    </source>
</evidence>
<evidence type="ECO:0000313" key="17">
    <source>
        <dbReference type="Proteomes" id="UP001302602"/>
    </source>
</evidence>
<evidence type="ECO:0000256" key="14">
    <source>
        <dbReference type="SAM" id="Coils"/>
    </source>
</evidence>
<dbReference type="InterPro" id="IPR000675">
    <property type="entry name" value="Cutinase/axe"/>
</dbReference>
<dbReference type="PROSITE" id="PS00931">
    <property type="entry name" value="CUTINASE_2"/>
    <property type="match status" value="1"/>
</dbReference>
<dbReference type="Pfam" id="PF01083">
    <property type="entry name" value="Cutinase"/>
    <property type="match status" value="1"/>
</dbReference>
<dbReference type="EC" id="3.1.1.74" evidence="3 13"/>
<keyword evidence="9 12" id="KW-1015">Disulfide bond</keyword>
<comment type="subcellular location">
    <subcellularLocation>
        <location evidence="1 13">Secreted</location>
    </subcellularLocation>
</comment>
<dbReference type="GO" id="GO:0005576">
    <property type="term" value="C:extracellular region"/>
    <property type="evidence" value="ECO:0007669"/>
    <property type="project" value="UniProtKB-SubCell"/>
</dbReference>
<keyword evidence="6 15" id="KW-0732">Signal</keyword>
<evidence type="ECO:0000256" key="8">
    <source>
        <dbReference type="ARBA" id="ARBA00023026"/>
    </source>
</evidence>
<keyword evidence="8" id="KW-0843">Virulence</keyword>
<dbReference type="InterPro" id="IPR043580">
    <property type="entry name" value="CUTINASE_1"/>
</dbReference>
<comment type="similarity">
    <text evidence="2 13">Belongs to the cutinase family.</text>
</comment>
<dbReference type="SMART" id="SM01110">
    <property type="entry name" value="Cutinase"/>
    <property type="match status" value="1"/>
</dbReference>
<comment type="catalytic activity">
    <reaction evidence="10 13">
        <text>cutin + H2O = cutin monomers.</text>
        <dbReference type="EC" id="3.1.1.74"/>
    </reaction>
</comment>
<dbReference type="InterPro" id="IPR029058">
    <property type="entry name" value="AB_hydrolase_fold"/>
</dbReference>
<dbReference type="RefSeq" id="XP_062651835.1">
    <property type="nucleotide sequence ID" value="XM_062794241.1"/>
</dbReference>
<comment type="caution">
    <text evidence="16">The sequence shown here is derived from an EMBL/GenBank/DDBJ whole genome shotgun (WGS) entry which is preliminary data.</text>
</comment>
<evidence type="ECO:0000256" key="10">
    <source>
        <dbReference type="ARBA" id="ARBA00034045"/>
    </source>
</evidence>
<dbReference type="GO" id="GO:0050525">
    <property type="term" value="F:cutinase activity"/>
    <property type="evidence" value="ECO:0007669"/>
    <property type="project" value="UniProtKB-UniRule"/>
</dbReference>
<dbReference type="PANTHER" id="PTHR48250">
    <property type="entry name" value="CUTINASE 2-RELATED"/>
    <property type="match status" value="1"/>
</dbReference>
<protein>
    <recommendedName>
        <fullName evidence="3 13">Cutinase</fullName>
        <ecNumber evidence="3 13">3.1.1.74</ecNumber>
    </recommendedName>
</protein>
<evidence type="ECO:0000256" key="9">
    <source>
        <dbReference type="ARBA" id="ARBA00023157"/>
    </source>
</evidence>
<keyword evidence="5 13" id="KW-0964">Secreted</keyword>
<keyword evidence="17" id="KW-1185">Reference proteome</keyword>
<evidence type="ECO:0000256" key="5">
    <source>
        <dbReference type="ARBA" id="ARBA00022525"/>
    </source>
</evidence>
<dbReference type="Gene3D" id="3.40.50.1820">
    <property type="entry name" value="alpha/beta hydrolase"/>
    <property type="match status" value="1"/>
</dbReference>
<comment type="function">
    <text evidence="13">Catalyzes the hydrolysis of complex carboxylic polyesters found in the cell wall of plants. Degrades cutin, a macromolecule that forms the structure of the plant cuticle.</text>
</comment>
<organism evidence="16 17">
    <name type="scientific">Parathielavia appendiculata</name>
    <dbReference type="NCBI Taxonomy" id="2587402"/>
    <lineage>
        <taxon>Eukaryota</taxon>
        <taxon>Fungi</taxon>
        <taxon>Dikarya</taxon>
        <taxon>Ascomycota</taxon>
        <taxon>Pezizomycotina</taxon>
        <taxon>Sordariomycetes</taxon>
        <taxon>Sordariomycetidae</taxon>
        <taxon>Sordariales</taxon>
        <taxon>Chaetomiaceae</taxon>
        <taxon>Parathielavia</taxon>
    </lineage>
</organism>
<proteinExistence type="inferred from homology"/>
<evidence type="ECO:0000256" key="6">
    <source>
        <dbReference type="ARBA" id="ARBA00022729"/>
    </source>
</evidence>
<evidence type="ECO:0000313" key="16">
    <source>
        <dbReference type="EMBL" id="KAK4128064.1"/>
    </source>
</evidence>
<dbReference type="PANTHER" id="PTHR48250:SF3">
    <property type="entry name" value="CUTINASE 1-RELATED"/>
    <property type="match status" value="1"/>
</dbReference>
<evidence type="ECO:0000256" key="4">
    <source>
        <dbReference type="ARBA" id="ARBA00022487"/>
    </source>
</evidence>
<dbReference type="GO" id="GO:0016052">
    <property type="term" value="P:carbohydrate catabolic process"/>
    <property type="evidence" value="ECO:0007669"/>
    <property type="project" value="TreeGrafter"/>
</dbReference>
<gene>
    <name evidence="16" type="ORF">N657DRAFT_651848</name>
</gene>
<feature type="disulfide bond" evidence="12">
    <location>
        <begin position="196"/>
        <end position="203"/>
    </location>
</feature>
<dbReference type="Proteomes" id="UP001302602">
    <property type="component" value="Unassembled WGS sequence"/>
</dbReference>
<evidence type="ECO:0000256" key="12">
    <source>
        <dbReference type="PIRSR" id="PIRSR611150-2"/>
    </source>
</evidence>
<feature type="active site" evidence="11">
    <location>
        <position position="200"/>
    </location>
</feature>
<feature type="signal peptide" evidence="15">
    <location>
        <begin position="1"/>
        <end position="15"/>
    </location>
</feature>
<evidence type="ECO:0000256" key="11">
    <source>
        <dbReference type="PIRSR" id="PIRSR611150-1"/>
    </source>
</evidence>
<feature type="disulfide bond" evidence="12">
    <location>
        <begin position="56"/>
        <end position="134"/>
    </location>
</feature>
<evidence type="ECO:0000256" key="2">
    <source>
        <dbReference type="ARBA" id="ARBA00007534"/>
    </source>
</evidence>
<sequence>MKFLQLLAAASLVAALPTVPAEAENAVEIEARELEIEARQLSSTRNELERGSSSNCPRVIFIFARASTEPGNMGISAGPNVADGLESRYRGRLWVQGVGGPYTAGLAENFLPRGTSQAAIDEAKRLFTLANRKCPNAAIVAGGYSQGTAVMAGAVSELSTTIKNQIKGVVLFGYTRNLQNGGRIPNFDSDKTEVYCNVSDAVCWGTLFIAPAHFLYTTDSSVSAPAWLARQIGN</sequence>
<dbReference type="AlphaFoldDB" id="A0AAN6Z8D4"/>
<dbReference type="PROSITE" id="PS00155">
    <property type="entry name" value="CUTINASE_1"/>
    <property type="match status" value="1"/>
</dbReference>
<keyword evidence="4 13" id="KW-0719">Serine esterase</keyword>
<keyword evidence="14" id="KW-0175">Coiled coil</keyword>
<dbReference type="PRINTS" id="PR00129">
    <property type="entry name" value="CUTINASE"/>
</dbReference>
<dbReference type="InterPro" id="IPR011150">
    <property type="entry name" value="Cutinase_monf"/>
</dbReference>
<reference evidence="16" key="2">
    <citation type="submission" date="2023-05" db="EMBL/GenBank/DDBJ databases">
        <authorList>
            <consortium name="Lawrence Berkeley National Laboratory"/>
            <person name="Steindorff A."/>
            <person name="Hensen N."/>
            <person name="Bonometti L."/>
            <person name="Westerberg I."/>
            <person name="Brannstrom I.O."/>
            <person name="Guillou S."/>
            <person name="Cros-Aarteil S."/>
            <person name="Calhoun S."/>
            <person name="Haridas S."/>
            <person name="Kuo A."/>
            <person name="Mondo S."/>
            <person name="Pangilinan J."/>
            <person name="Riley R."/>
            <person name="Labutti K."/>
            <person name="Andreopoulos B."/>
            <person name="Lipzen A."/>
            <person name="Chen C."/>
            <person name="Yanf M."/>
            <person name="Daum C."/>
            <person name="Ng V."/>
            <person name="Clum A."/>
            <person name="Ohm R."/>
            <person name="Martin F."/>
            <person name="Silar P."/>
            <person name="Natvig D."/>
            <person name="Lalanne C."/>
            <person name="Gautier V."/>
            <person name="Ament-Velasquez S.L."/>
            <person name="Kruys A."/>
            <person name="Hutchinson M.I."/>
            <person name="Powell A.J."/>
            <person name="Barry K."/>
            <person name="Miller A.N."/>
            <person name="Grigoriev I.V."/>
            <person name="Debuchy R."/>
            <person name="Gladieux P."/>
            <person name="Thoren M.H."/>
            <person name="Johannesson H."/>
        </authorList>
    </citation>
    <scope>NUCLEOTIDE SEQUENCE</scope>
    <source>
        <strain evidence="16">CBS 731.68</strain>
    </source>
</reference>
<accession>A0AAN6Z8D4</accession>
<keyword evidence="7 13" id="KW-0378">Hydrolase</keyword>
<feature type="active site" description="Nucleophile" evidence="11">
    <location>
        <position position="145"/>
    </location>
</feature>
<feature type="active site" description="Proton donor/acceptor" evidence="11">
    <location>
        <position position="213"/>
    </location>
</feature>
<dbReference type="SUPFAM" id="SSF53474">
    <property type="entry name" value="alpha/beta-Hydrolases"/>
    <property type="match status" value="1"/>
</dbReference>
<evidence type="ECO:0000256" key="7">
    <source>
        <dbReference type="ARBA" id="ARBA00022801"/>
    </source>
</evidence>
<evidence type="ECO:0000256" key="13">
    <source>
        <dbReference type="RuleBase" id="RU361263"/>
    </source>
</evidence>
<dbReference type="FunFam" id="3.40.50.1820:FF:000235">
    <property type="entry name" value="Cutinase 1"/>
    <property type="match status" value="1"/>
</dbReference>
<name>A0AAN6Z8D4_9PEZI</name>
<evidence type="ECO:0000256" key="3">
    <source>
        <dbReference type="ARBA" id="ARBA00013095"/>
    </source>
</evidence>
<reference evidence="16" key="1">
    <citation type="journal article" date="2023" name="Mol. Phylogenet. Evol.">
        <title>Genome-scale phylogeny and comparative genomics of the fungal order Sordariales.</title>
        <authorList>
            <person name="Hensen N."/>
            <person name="Bonometti L."/>
            <person name="Westerberg I."/>
            <person name="Brannstrom I.O."/>
            <person name="Guillou S."/>
            <person name="Cros-Aarteil S."/>
            <person name="Calhoun S."/>
            <person name="Haridas S."/>
            <person name="Kuo A."/>
            <person name="Mondo S."/>
            <person name="Pangilinan J."/>
            <person name="Riley R."/>
            <person name="LaButti K."/>
            <person name="Andreopoulos B."/>
            <person name="Lipzen A."/>
            <person name="Chen C."/>
            <person name="Yan M."/>
            <person name="Daum C."/>
            <person name="Ng V."/>
            <person name="Clum A."/>
            <person name="Steindorff A."/>
            <person name="Ohm R.A."/>
            <person name="Martin F."/>
            <person name="Silar P."/>
            <person name="Natvig D.O."/>
            <person name="Lalanne C."/>
            <person name="Gautier V."/>
            <person name="Ament-Velasquez S.L."/>
            <person name="Kruys A."/>
            <person name="Hutchinson M.I."/>
            <person name="Powell A.J."/>
            <person name="Barry K."/>
            <person name="Miller A.N."/>
            <person name="Grigoriev I.V."/>
            <person name="Debuchy R."/>
            <person name="Gladieux P."/>
            <person name="Hiltunen Thoren M."/>
            <person name="Johannesson H."/>
        </authorList>
    </citation>
    <scope>NUCLEOTIDE SEQUENCE</scope>
    <source>
        <strain evidence="16">CBS 731.68</strain>
    </source>
</reference>
<feature type="chain" id="PRO_5042987999" description="Cutinase" evidence="15">
    <location>
        <begin position="16"/>
        <end position="234"/>
    </location>
</feature>